<organism evidence="3 4">
    <name type="scientific">Lentzea albidocapillata</name>
    <dbReference type="NCBI Taxonomy" id="40571"/>
    <lineage>
        <taxon>Bacteria</taxon>
        <taxon>Bacillati</taxon>
        <taxon>Actinomycetota</taxon>
        <taxon>Actinomycetes</taxon>
        <taxon>Pseudonocardiales</taxon>
        <taxon>Pseudonocardiaceae</taxon>
        <taxon>Lentzea</taxon>
    </lineage>
</organism>
<dbReference type="SUPFAM" id="SSF51735">
    <property type="entry name" value="NAD(P)-binding Rossmann-fold domains"/>
    <property type="match status" value="1"/>
</dbReference>
<dbReference type="AlphaFoldDB" id="A0A1W2DFS7"/>
<dbReference type="FunFam" id="3.40.50.720:FF:000084">
    <property type="entry name" value="Short-chain dehydrogenase reductase"/>
    <property type="match status" value="1"/>
</dbReference>
<dbReference type="GO" id="GO:0016491">
    <property type="term" value="F:oxidoreductase activity"/>
    <property type="evidence" value="ECO:0007669"/>
    <property type="project" value="UniProtKB-KW"/>
</dbReference>
<dbReference type="EMBL" id="FWYC01000007">
    <property type="protein sequence ID" value="SMC96377.1"/>
    <property type="molecule type" value="Genomic_DNA"/>
</dbReference>
<comment type="similarity">
    <text evidence="1">Belongs to the short-chain dehydrogenases/reductases (SDR) family.</text>
</comment>
<evidence type="ECO:0000313" key="3">
    <source>
        <dbReference type="EMBL" id="SMC96377.1"/>
    </source>
</evidence>
<dbReference type="InterPro" id="IPR002347">
    <property type="entry name" value="SDR_fam"/>
</dbReference>
<keyword evidence="2" id="KW-0560">Oxidoreductase</keyword>
<dbReference type="NCBIfam" id="NF005559">
    <property type="entry name" value="PRK07231.1"/>
    <property type="match status" value="1"/>
</dbReference>
<name>A0A1W2DFS7_9PSEU</name>
<accession>A0A1W2DFS7</accession>
<dbReference type="Gene3D" id="3.40.50.720">
    <property type="entry name" value="NAD(P)-binding Rossmann-like Domain"/>
    <property type="match status" value="1"/>
</dbReference>
<dbReference type="PROSITE" id="PS00061">
    <property type="entry name" value="ADH_SHORT"/>
    <property type="match status" value="1"/>
</dbReference>
<proteinExistence type="inferred from homology"/>
<protein>
    <submittedName>
        <fullName evidence="3">3-oxoacyl-[acyl-carrier protein] reductase</fullName>
    </submittedName>
</protein>
<dbReference type="InterPro" id="IPR036291">
    <property type="entry name" value="NAD(P)-bd_dom_sf"/>
</dbReference>
<keyword evidence="4" id="KW-1185">Reference proteome</keyword>
<dbReference type="RefSeq" id="WP_030477354.1">
    <property type="nucleotide sequence ID" value="NZ_FWYC01000007.1"/>
</dbReference>
<evidence type="ECO:0000256" key="2">
    <source>
        <dbReference type="ARBA" id="ARBA00023002"/>
    </source>
</evidence>
<reference evidence="4" key="1">
    <citation type="submission" date="2017-04" db="EMBL/GenBank/DDBJ databases">
        <authorList>
            <person name="Varghese N."/>
            <person name="Submissions S."/>
        </authorList>
    </citation>
    <scope>NUCLEOTIDE SEQUENCE [LARGE SCALE GENOMIC DNA]</scope>
    <source>
        <strain evidence="4">DSM 44073</strain>
    </source>
</reference>
<dbReference type="eggNOG" id="COG1028">
    <property type="taxonomic scope" value="Bacteria"/>
</dbReference>
<evidence type="ECO:0000313" key="4">
    <source>
        <dbReference type="Proteomes" id="UP000192840"/>
    </source>
</evidence>
<dbReference type="STRING" id="40571.SAMN05660733_02992"/>
<dbReference type="PANTHER" id="PTHR43639">
    <property type="entry name" value="OXIDOREDUCTASE, SHORT-CHAIN DEHYDROGENASE/REDUCTASE FAMILY (AFU_ORTHOLOGUE AFUA_5G02870)"/>
    <property type="match status" value="1"/>
</dbReference>
<gene>
    <name evidence="3" type="ORF">SAMN05660733_02992</name>
</gene>
<dbReference type="PRINTS" id="PR00081">
    <property type="entry name" value="GDHRDH"/>
</dbReference>
<dbReference type="Proteomes" id="UP000192840">
    <property type="component" value="Unassembled WGS sequence"/>
</dbReference>
<dbReference type="PRINTS" id="PR00080">
    <property type="entry name" value="SDRFAMILY"/>
</dbReference>
<dbReference type="Pfam" id="PF13561">
    <property type="entry name" value="adh_short_C2"/>
    <property type="match status" value="1"/>
</dbReference>
<dbReference type="InterPro" id="IPR020904">
    <property type="entry name" value="Sc_DH/Rdtase_CS"/>
</dbReference>
<dbReference type="PANTHER" id="PTHR43639:SF1">
    <property type="entry name" value="SHORT-CHAIN DEHYDROGENASE_REDUCTASE FAMILY PROTEIN"/>
    <property type="match status" value="1"/>
</dbReference>
<evidence type="ECO:0000256" key="1">
    <source>
        <dbReference type="ARBA" id="ARBA00006484"/>
    </source>
</evidence>
<sequence length="251" mass="25919">MELSFKDKVVVITGAAGGFGSVTARAFADAGAHVVVSDINTAGAEKLAAELPSAIAVTTDVTEEDAVRDLIATAESAFGGLDVMVNNAGVPHRSSALVDLDVETVDQQLAVNVRSVFLGCKHAVPALRRRGRGVIVNIASIAAKRPRPGLTIYNATKGAVITMTRGLATEVAPDVRVNAVNPVISETGFVKSLTGADALPDELRTNWVSGIPMARTATPQDVANSVLFLASDQAGFLTGVCLDVDGGRSIQ</sequence>